<accession>A0A4Q8AJZ7</accession>
<protein>
    <recommendedName>
        <fullName evidence="4">Sporulation protein YtfJ</fullName>
    </recommendedName>
</protein>
<comment type="caution">
    <text evidence="2">The sequence shown here is derived from an EMBL/GenBank/DDBJ whole genome shotgun (WGS) entry which is preliminary data.</text>
</comment>
<evidence type="ECO:0000313" key="2">
    <source>
        <dbReference type="EMBL" id="RZU64822.1"/>
    </source>
</evidence>
<keyword evidence="1" id="KW-0812">Transmembrane</keyword>
<proteinExistence type="predicted"/>
<organism evidence="2 3">
    <name type="scientific">Microterricola gilva</name>
    <dbReference type="NCBI Taxonomy" id="393267"/>
    <lineage>
        <taxon>Bacteria</taxon>
        <taxon>Bacillati</taxon>
        <taxon>Actinomycetota</taxon>
        <taxon>Actinomycetes</taxon>
        <taxon>Micrococcales</taxon>
        <taxon>Microbacteriaceae</taxon>
        <taxon>Microterricola</taxon>
    </lineage>
</organism>
<gene>
    <name evidence="2" type="ORF">EV379_1131</name>
</gene>
<keyword evidence="1" id="KW-1133">Transmembrane helix</keyword>
<name>A0A4Q8AJZ7_9MICO</name>
<keyword evidence="3" id="KW-1185">Reference proteome</keyword>
<evidence type="ECO:0000256" key="1">
    <source>
        <dbReference type="SAM" id="Phobius"/>
    </source>
</evidence>
<reference evidence="2 3" key="1">
    <citation type="submission" date="2019-02" db="EMBL/GenBank/DDBJ databases">
        <title>Sequencing the genomes of 1000 actinobacteria strains.</title>
        <authorList>
            <person name="Klenk H.-P."/>
        </authorList>
    </citation>
    <scope>NUCLEOTIDE SEQUENCE [LARGE SCALE GENOMIC DNA]</scope>
    <source>
        <strain evidence="2 3">DSM 18319</strain>
    </source>
</reference>
<keyword evidence="1" id="KW-0472">Membrane</keyword>
<feature type="transmembrane region" description="Helical" evidence="1">
    <location>
        <begin position="67"/>
        <end position="85"/>
    </location>
</feature>
<dbReference type="EMBL" id="SHLC01000001">
    <property type="protein sequence ID" value="RZU64822.1"/>
    <property type="molecule type" value="Genomic_DNA"/>
</dbReference>
<dbReference type="Proteomes" id="UP000291483">
    <property type="component" value="Unassembled WGS sequence"/>
</dbReference>
<sequence>MVYGDKVEVDGQSMVPVALAWYGFGGGGAPDRGSSDSALGGGGGGGAAIPIGAYVKRDGVLRFEPNVVSLLAVATPFVCVAGWALSRVIRALKS</sequence>
<dbReference type="AlphaFoldDB" id="A0A4Q8AJZ7"/>
<evidence type="ECO:0008006" key="4">
    <source>
        <dbReference type="Google" id="ProtNLM"/>
    </source>
</evidence>
<evidence type="ECO:0000313" key="3">
    <source>
        <dbReference type="Proteomes" id="UP000291483"/>
    </source>
</evidence>